<feature type="domain" description="Beta-lactamase-related" evidence="2">
    <location>
        <begin position="64"/>
        <end position="367"/>
    </location>
</feature>
<accession>A0A2A9ENG6</accession>
<dbReference type="AlphaFoldDB" id="A0A2A9ENG6"/>
<dbReference type="Gene3D" id="3.40.710.10">
    <property type="entry name" value="DD-peptidase/beta-lactamase superfamily"/>
    <property type="match status" value="1"/>
</dbReference>
<evidence type="ECO:0000256" key="1">
    <source>
        <dbReference type="SAM" id="MobiDB-lite"/>
    </source>
</evidence>
<proteinExistence type="predicted"/>
<evidence type="ECO:0000259" key="2">
    <source>
        <dbReference type="Pfam" id="PF00144"/>
    </source>
</evidence>
<sequence length="382" mass="39541">MGVTLLLTTCGTVLDEPPLPRTTETAPSAGPTAATTTAGTTWAAPSSCGSEPRRPGPTLQEVLDDLAAGHAGGLVVAVGRDGEPVRLCAAGRADTRGTPLRPDDAFRIGSITKTFTAVMVLQLVDAGAVALDDPVSAYLPDAPLVDGVTVRQLLNHSSGIPDYAAQPAFETAVLADPARTWTPEDSLAIVEALDRDFPPGTQTAYSNTNFVLAGLVVEKVTGRSLAENLRTRITGPLGLGRTALPPGGPEPVTGFSQELGTDANSEKTSLHSLETAAWAAGGMVSTAQDLTTFFRALAAGELLSAAAMGEMTDFRGRAGFGLGLWRVQLSTGPGYGHGGSLPGFKAFAAVRSESGDVLVVLANEDDLDPSPYQFSRVVFRAW</sequence>
<name>A0A2A9ENG6_9MICO</name>
<dbReference type="PANTHER" id="PTHR46825:SF7">
    <property type="entry name" value="D-ALANYL-D-ALANINE CARBOXYPEPTIDASE"/>
    <property type="match status" value="1"/>
</dbReference>
<feature type="compositionally biased region" description="Low complexity" evidence="1">
    <location>
        <begin position="22"/>
        <end position="47"/>
    </location>
</feature>
<dbReference type="InterPro" id="IPR001466">
    <property type="entry name" value="Beta-lactam-related"/>
</dbReference>
<dbReference type="EMBL" id="PDJI01000004">
    <property type="protein sequence ID" value="PFG40081.1"/>
    <property type="molecule type" value="Genomic_DNA"/>
</dbReference>
<dbReference type="SUPFAM" id="SSF56601">
    <property type="entry name" value="beta-lactamase/transpeptidase-like"/>
    <property type="match status" value="1"/>
</dbReference>
<protein>
    <submittedName>
        <fullName evidence="3">D-alanyl-D-alanine carboxypeptidase</fullName>
    </submittedName>
</protein>
<dbReference type="Pfam" id="PF00144">
    <property type="entry name" value="Beta-lactamase"/>
    <property type="match status" value="1"/>
</dbReference>
<dbReference type="GO" id="GO:0004180">
    <property type="term" value="F:carboxypeptidase activity"/>
    <property type="evidence" value="ECO:0007669"/>
    <property type="project" value="UniProtKB-KW"/>
</dbReference>
<reference evidence="3 4" key="1">
    <citation type="submission" date="2017-10" db="EMBL/GenBank/DDBJ databases">
        <title>Sequencing the genomes of 1000 actinobacteria strains.</title>
        <authorList>
            <person name="Klenk H.-P."/>
        </authorList>
    </citation>
    <scope>NUCLEOTIDE SEQUENCE [LARGE SCALE GENOMIC DNA]</scope>
    <source>
        <strain evidence="3 4">DSM 21838</strain>
    </source>
</reference>
<keyword evidence="3" id="KW-0645">Protease</keyword>
<feature type="region of interest" description="Disordered" evidence="1">
    <location>
        <begin position="14"/>
        <end position="56"/>
    </location>
</feature>
<keyword evidence="3" id="KW-0121">Carboxypeptidase</keyword>
<evidence type="ECO:0000313" key="4">
    <source>
        <dbReference type="Proteomes" id="UP000222106"/>
    </source>
</evidence>
<evidence type="ECO:0000313" key="3">
    <source>
        <dbReference type="EMBL" id="PFG40081.1"/>
    </source>
</evidence>
<dbReference type="InterPro" id="IPR012338">
    <property type="entry name" value="Beta-lactam/transpept-like"/>
</dbReference>
<gene>
    <name evidence="3" type="ORF">ATJ97_2601</name>
</gene>
<keyword evidence="3" id="KW-0378">Hydrolase</keyword>
<dbReference type="PANTHER" id="PTHR46825">
    <property type="entry name" value="D-ALANYL-D-ALANINE-CARBOXYPEPTIDASE/ENDOPEPTIDASE AMPH"/>
    <property type="match status" value="1"/>
</dbReference>
<dbReference type="Proteomes" id="UP000222106">
    <property type="component" value="Unassembled WGS sequence"/>
</dbReference>
<keyword evidence="4" id="KW-1185">Reference proteome</keyword>
<comment type="caution">
    <text evidence="3">The sequence shown here is derived from an EMBL/GenBank/DDBJ whole genome shotgun (WGS) entry which is preliminary data.</text>
</comment>
<dbReference type="InterPro" id="IPR050491">
    <property type="entry name" value="AmpC-like"/>
</dbReference>
<organism evidence="3 4">
    <name type="scientific">Georgenia soli</name>
    <dbReference type="NCBI Taxonomy" id="638953"/>
    <lineage>
        <taxon>Bacteria</taxon>
        <taxon>Bacillati</taxon>
        <taxon>Actinomycetota</taxon>
        <taxon>Actinomycetes</taxon>
        <taxon>Micrococcales</taxon>
        <taxon>Bogoriellaceae</taxon>
        <taxon>Georgenia</taxon>
    </lineage>
</organism>